<evidence type="ECO:0000256" key="1">
    <source>
        <dbReference type="SAM" id="Phobius"/>
    </source>
</evidence>
<gene>
    <name evidence="2" type="ORF">CQW34_01296</name>
</gene>
<dbReference type="Proteomes" id="UP000231846">
    <property type="component" value="Unassembled WGS sequence"/>
</dbReference>
<keyword evidence="1" id="KW-1133">Transmembrane helix</keyword>
<proteinExistence type="predicted"/>
<reference evidence="2 3" key="1">
    <citation type="journal article" date="2017" name="MBio">
        <title>Gut Symbiont Bacteroides fragilis Secretes a Eukaryotic-Like Ubiquitin Protein That Mediates Intraspecies Antagonism.</title>
        <authorList>
            <person name="Chatzidaki-Livanis M."/>
            <person name="Coyne M.J."/>
            <person name="Roelofs K.G."/>
            <person name="Gentyala R.R."/>
            <person name="Caldwell J.M."/>
            <person name="Comstock L.E."/>
        </authorList>
    </citation>
    <scope>NUCLEOTIDE SEQUENCE [LARGE SCALE GENOMIC DNA]</scope>
    <source>
        <strain evidence="2 3">12905</strain>
    </source>
</reference>
<keyword evidence="1" id="KW-0812">Transmembrane</keyword>
<comment type="caution">
    <text evidence="2">The sequence shown here is derived from an EMBL/GenBank/DDBJ whole genome shotgun (WGS) entry which is preliminary data.</text>
</comment>
<dbReference type="AlphaFoldDB" id="A0A2M9V9H7"/>
<organism evidence="2 3">
    <name type="scientific">Bacteroides fragilis</name>
    <dbReference type="NCBI Taxonomy" id="817"/>
    <lineage>
        <taxon>Bacteria</taxon>
        <taxon>Pseudomonadati</taxon>
        <taxon>Bacteroidota</taxon>
        <taxon>Bacteroidia</taxon>
        <taxon>Bacteroidales</taxon>
        <taxon>Bacteroidaceae</taxon>
        <taxon>Bacteroides</taxon>
    </lineage>
</organism>
<evidence type="ECO:0000313" key="3">
    <source>
        <dbReference type="Proteomes" id="UP000231846"/>
    </source>
</evidence>
<protein>
    <submittedName>
        <fullName evidence="2">Uncharacterized protein</fullName>
    </submittedName>
</protein>
<accession>A0A2M9V9H7</accession>
<dbReference type="EMBL" id="PDCW01000007">
    <property type="protein sequence ID" value="PJY75313.1"/>
    <property type="molecule type" value="Genomic_DNA"/>
</dbReference>
<evidence type="ECO:0000313" key="2">
    <source>
        <dbReference type="EMBL" id="PJY75313.1"/>
    </source>
</evidence>
<sequence>MKKSNDIIFYSLLALCLFTNCLFIGYYYYQQNREVLLGQELEHQKKQNYELIVNQIESGIIPHVISDKKEFAGYFVLVFPNGICDVCNKWLFKQISELSSTSDLVVVVPDKLKKNMEIYNTVYKLKLSSIFCSEKYAISQEEFKDMTYIFYCSKTGTVLYPLALHHKNIDLDLYFKLVKSIDLDFL</sequence>
<keyword evidence="1" id="KW-0472">Membrane</keyword>
<feature type="transmembrane region" description="Helical" evidence="1">
    <location>
        <begin position="7"/>
        <end position="29"/>
    </location>
</feature>
<dbReference type="RefSeq" id="WP_032567009.1">
    <property type="nucleotide sequence ID" value="NZ_JAQDLP010000008.1"/>
</dbReference>
<name>A0A2M9V9H7_BACFG</name>